<dbReference type="AlphaFoldDB" id="A0A449D7B5"/>
<evidence type="ECO:0000313" key="2">
    <source>
        <dbReference type="Proteomes" id="UP000386281"/>
    </source>
</evidence>
<proteinExistence type="predicted"/>
<dbReference type="EMBL" id="CAACXN010000015">
    <property type="protein sequence ID" value="VEW13515.1"/>
    <property type="molecule type" value="Genomic_DNA"/>
</dbReference>
<organism evidence="1 2">
    <name type="scientific">Brevibacterium casei</name>
    <dbReference type="NCBI Taxonomy" id="33889"/>
    <lineage>
        <taxon>Bacteria</taxon>
        <taxon>Bacillati</taxon>
        <taxon>Actinomycetota</taxon>
        <taxon>Actinomycetes</taxon>
        <taxon>Micrococcales</taxon>
        <taxon>Brevibacteriaceae</taxon>
        <taxon>Brevibacterium</taxon>
    </lineage>
</organism>
<name>A0A449D7B5_9MICO</name>
<protein>
    <submittedName>
        <fullName evidence="1">Uncharacterized protein</fullName>
    </submittedName>
</protein>
<dbReference type="Proteomes" id="UP000386281">
    <property type="component" value="Unassembled WGS sequence"/>
</dbReference>
<gene>
    <name evidence="1" type="ORF">NCTC12391_01760</name>
</gene>
<reference evidence="1 2" key="1">
    <citation type="submission" date="2019-02" db="EMBL/GenBank/DDBJ databases">
        <authorList>
            <consortium name="Pathogen Informatics"/>
        </authorList>
    </citation>
    <scope>NUCLEOTIDE SEQUENCE [LARGE SCALE GENOMIC DNA]</scope>
    <source>
        <strain evidence="1 2">3012STDY7078520</strain>
    </source>
</reference>
<dbReference type="RefSeq" id="WP_190246860.1">
    <property type="nucleotide sequence ID" value="NZ_CAACXN010000015.1"/>
</dbReference>
<sequence length="72" mass="8427">MTDRLLTDDEVAERINMSKKRLQNLRGLQRGRNEDQIPAWVEVGNSWRPRVLGTRESEVNAWLDRHTRGKVA</sequence>
<accession>A0A449D7B5</accession>
<evidence type="ECO:0000313" key="1">
    <source>
        <dbReference type="EMBL" id="VEW13515.1"/>
    </source>
</evidence>